<dbReference type="Proteomes" id="UP000012249">
    <property type="component" value="Unassembled WGS sequence"/>
</dbReference>
<name>N1U2Z3_9LEPT</name>
<reference evidence="1 2" key="1">
    <citation type="submission" date="2013-02" db="EMBL/GenBank/DDBJ databases">
        <authorList>
            <person name="Harkins D.M."/>
            <person name="Durkin A.S."/>
            <person name="Brinkac L.M."/>
            <person name="Haft D.H."/>
            <person name="Selengut J.D."/>
            <person name="Sanka R."/>
            <person name="DePew J."/>
            <person name="Purushe J."/>
            <person name="Haake D.A."/>
            <person name="Matsunaga J."/>
            <person name="Vinetz J.M."/>
            <person name="Sutton G.G."/>
            <person name="Nierman W.C."/>
            <person name="Fouts D.E."/>
        </authorList>
    </citation>
    <scope>NUCLEOTIDE SEQUENCE [LARGE SCALE GENOMIC DNA]</scope>
    <source>
        <strain evidence="1 2">Ecochallenge</strain>
    </source>
</reference>
<comment type="caution">
    <text evidence="1">The sequence shown here is derived from an EMBL/GenBank/DDBJ whole genome shotgun (WGS) entry which is preliminary data.</text>
</comment>
<organism evidence="1 2">
    <name type="scientific">Leptospira weilii str. Ecochallenge</name>
    <dbReference type="NCBI Taxonomy" id="1049986"/>
    <lineage>
        <taxon>Bacteria</taxon>
        <taxon>Pseudomonadati</taxon>
        <taxon>Spirochaetota</taxon>
        <taxon>Spirochaetia</taxon>
        <taxon>Leptospirales</taxon>
        <taxon>Leptospiraceae</taxon>
        <taxon>Leptospira</taxon>
    </lineage>
</organism>
<evidence type="ECO:0008006" key="3">
    <source>
        <dbReference type="Google" id="ProtNLM"/>
    </source>
</evidence>
<evidence type="ECO:0000313" key="1">
    <source>
        <dbReference type="EMBL" id="EMY12471.1"/>
    </source>
</evidence>
<proteinExistence type="predicted"/>
<dbReference type="AlphaFoldDB" id="N1U2Z3"/>
<gene>
    <name evidence="1" type="ORF">LEP1GSC043_3851</name>
</gene>
<accession>N1U2Z3</accession>
<evidence type="ECO:0000313" key="2">
    <source>
        <dbReference type="Proteomes" id="UP000012249"/>
    </source>
</evidence>
<dbReference type="EMBL" id="AHMI02000295">
    <property type="protein sequence ID" value="EMY12471.1"/>
    <property type="molecule type" value="Genomic_DNA"/>
</dbReference>
<sequence>MEIKFFEYSEPLFDDEESRDLDRKTISSSGISGSHFMGFAALSIYQKYRKNSFLTILFKSSAETVTTEETGSRSHSS</sequence>
<protein>
    <recommendedName>
        <fullName evidence="3">GHKL domain protein</fullName>
    </recommendedName>
</protein>